<sequence length="505" mass="55803">MVELKYTPVENIPAIVQDLQKTFNIGITKDLSFRKQQLASLMRFCIEHTDDIADALHKDLHKHRMEANVGEISAVVDECKFMIKNLDRLAKATSTKKRFQMNALDKTLIRKEPKGVVAILGAWNYPINLLLLPVVGAIAAGNCIAIKPSEVSVNTAELIGRVLPQYLDKRAYAVINGAVPETTTLLEQRFGHIFYTGNGLVGKIVMTAAAKHLTPVTLELGGKSPAIVAPDADFNITAHRLLWGKFFNAGQTCVAPDYVIVSKEQIERLVVAFRKVILEYYGTNPQKSESYGRVVNTRQFDRLKNALDKLDSKSIVIGGENDRDDLYIAPTVVSPVQVTDDIMQDEIFGPILPIVPVKDMDEAIEIVNSKDQPLALYVFSNSAKTYNNILDKTNSGGALVNDTLMHLQELSLPFGGVGPSGMGNYHGERSFETFTHERSTMIKSTAFESVIAARYPPYNDDKETLLNLLVYGLPGSIGGKVKTFFRACSASVRVLFRKQPQQSNA</sequence>
<dbReference type="PANTHER" id="PTHR43570">
    <property type="entry name" value="ALDEHYDE DEHYDROGENASE"/>
    <property type="match status" value="1"/>
</dbReference>
<evidence type="ECO:0000256" key="4">
    <source>
        <dbReference type="PIRNR" id="PIRNR036492"/>
    </source>
</evidence>
<dbReference type="InterPro" id="IPR029510">
    <property type="entry name" value="Ald_DH_CS_GLU"/>
</dbReference>
<name>A0A8H7S129_9FUNG</name>
<dbReference type="FunFam" id="3.40.605.10:FF:000004">
    <property type="entry name" value="Aldehyde dehydrogenase"/>
    <property type="match status" value="1"/>
</dbReference>
<dbReference type="GO" id="GO:0004029">
    <property type="term" value="F:aldehyde dehydrogenase (NAD+) activity"/>
    <property type="evidence" value="ECO:0007669"/>
    <property type="project" value="TreeGrafter"/>
</dbReference>
<evidence type="ECO:0000259" key="8">
    <source>
        <dbReference type="Pfam" id="PF00171"/>
    </source>
</evidence>
<gene>
    <name evidence="9" type="ORF">INT45_008774</name>
</gene>
<evidence type="ECO:0000256" key="7">
    <source>
        <dbReference type="RuleBase" id="RU003345"/>
    </source>
</evidence>
<evidence type="ECO:0000256" key="1">
    <source>
        <dbReference type="ARBA" id="ARBA00009986"/>
    </source>
</evidence>
<dbReference type="GO" id="GO:0005737">
    <property type="term" value="C:cytoplasm"/>
    <property type="evidence" value="ECO:0007669"/>
    <property type="project" value="TreeGrafter"/>
</dbReference>
<dbReference type="OrthoDB" id="440325at2759"/>
<evidence type="ECO:0000256" key="2">
    <source>
        <dbReference type="ARBA" id="ARBA00023002"/>
    </source>
</evidence>
<keyword evidence="2 4" id="KW-0560">Oxidoreductase</keyword>
<evidence type="ECO:0000256" key="3">
    <source>
        <dbReference type="ARBA" id="ARBA00023027"/>
    </source>
</evidence>
<keyword evidence="10" id="KW-1185">Reference proteome</keyword>
<dbReference type="AlphaFoldDB" id="A0A8H7S129"/>
<dbReference type="InterPro" id="IPR016162">
    <property type="entry name" value="Ald_DH_N"/>
</dbReference>
<dbReference type="PROSITE" id="PS00687">
    <property type="entry name" value="ALDEHYDE_DEHYDR_GLU"/>
    <property type="match status" value="1"/>
</dbReference>
<evidence type="ECO:0000256" key="6">
    <source>
        <dbReference type="PROSITE-ProRule" id="PRU10007"/>
    </source>
</evidence>
<evidence type="ECO:0000313" key="9">
    <source>
        <dbReference type="EMBL" id="KAG2220233.1"/>
    </source>
</evidence>
<dbReference type="InterPro" id="IPR016161">
    <property type="entry name" value="Ald_DH/histidinol_DH"/>
</dbReference>
<proteinExistence type="inferred from homology"/>
<dbReference type="Pfam" id="PF00171">
    <property type="entry name" value="Aldedh"/>
    <property type="match status" value="1"/>
</dbReference>
<comment type="similarity">
    <text evidence="1 4 7">Belongs to the aldehyde dehydrogenase family.</text>
</comment>
<feature type="active site" evidence="5">
    <location>
        <position position="253"/>
    </location>
</feature>
<feature type="active site" evidence="5 6">
    <location>
        <position position="219"/>
    </location>
</feature>
<dbReference type="PIRSF" id="PIRSF036492">
    <property type="entry name" value="ALDH"/>
    <property type="match status" value="1"/>
</dbReference>
<keyword evidence="3" id="KW-0520">NAD</keyword>
<dbReference type="InterPro" id="IPR016163">
    <property type="entry name" value="Ald_DH_C"/>
</dbReference>
<evidence type="ECO:0000313" key="10">
    <source>
        <dbReference type="Proteomes" id="UP000646827"/>
    </source>
</evidence>
<dbReference type="InterPro" id="IPR012394">
    <property type="entry name" value="Aldehyde_DH_NAD(P)"/>
</dbReference>
<dbReference type="InterPro" id="IPR015590">
    <property type="entry name" value="Aldehyde_DH_dom"/>
</dbReference>
<dbReference type="Gene3D" id="3.40.309.10">
    <property type="entry name" value="Aldehyde Dehydrogenase, Chain A, domain 2"/>
    <property type="match status" value="1"/>
</dbReference>
<dbReference type="Gene3D" id="3.40.605.10">
    <property type="entry name" value="Aldehyde Dehydrogenase, Chain A, domain 1"/>
    <property type="match status" value="1"/>
</dbReference>
<dbReference type="EMBL" id="JAEPRB010000147">
    <property type="protein sequence ID" value="KAG2220233.1"/>
    <property type="molecule type" value="Genomic_DNA"/>
</dbReference>
<comment type="caution">
    <text evidence="9">The sequence shown here is derived from an EMBL/GenBank/DDBJ whole genome shotgun (WGS) entry which is preliminary data.</text>
</comment>
<evidence type="ECO:0000256" key="5">
    <source>
        <dbReference type="PIRSR" id="PIRSR036492-1"/>
    </source>
</evidence>
<accession>A0A8H7S129</accession>
<feature type="domain" description="Aldehyde dehydrogenase" evidence="8">
    <location>
        <begin position="13"/>
        <end position="438"/>
    </location>
</feature>
<dbReference type="SUPFAM" id="SSF53720">
    <property type="entry name" value="ALDH-like"/>
    <property type="match status" value="1"/>
</dbReference>
<dbReference type="PROSITE" id="PS00070">
    <property type="entry name" value="ALDEHYDE_DEHYDR_CYS"/>
    <property type="match status" value="1"/>
</dbReference>
<dbReference type="PANTHER" id="PTHR43570:SF16">
    <property type="entry name" value="ALDEHYDE DEHYDROGENASE TYPE III, ISOFORM Q"/>
    <property type="match status" value="1"/>
</dbReference>
<protein>
    <recommendedName>
        <fullName evidence="4">Aldehyde dehydrogenase</fullName>
    </recommendedName>
</protein>
<organism evidence="9 10">
    <name type="scientific">Circinella minor</name>
    <dbReference type="NCBI Taxonomy" id="1195481"/>
    <lineage>
        <taxon>Eukaryota</taxon>
        <taxon>Fungi</taxon>
        <taxon>Fungi incertae sedis</taxon>
        <taxon>Mucoromycota</taxon>
        <taxon>Mucoromycotina</taxon>
        <taxon>Mucoromycetes</taxon>
        <taxon>Mucorales</taxon>
        <taxon>Lichtheimiaceae</taxon>
        <taxon>Circinella</taxon>
    </lineage>
</organism>
<dbReference type="InterPro" id="IPR016160">
    <property type="entry name" value="Ald_DH_CS_CYS"/>
</dbReference>
<dbReference type="Proteomes" id="UP000646827">
    <property type="component" value="Unassembled WGS sequence"/>
</dbReference>
<dbReference type="GO" id="GO:0006081">
    <property type="term" value="P:aldehyde metabolic process"/>
    <property type="evidence" value="ECO:0007669"/>
    <property type="project" value="InterPro"/>
</dbReference>
<dbReference type="FunFam" id="3.40.309.10:FF:000003">
    <property type="entry name" value="Aldehyde dehydrogenase"/>
    <property type="match status" value="1"/>
</dbReference>
<reference evidence="9 10" key="1">
    <citation type="submission" date="2020-12" db="EMBL/GenBank/DDBJ databases">
        <title>Metabolic potential, ecology and presence of endohyphal bacteria is reflected in genomic diversity of Mucoromycotina.</title>
        <authorList>
            <person name="Muszewska A."/>
            <person name="Okrasinska A."/>
            <person name="Steczkiewicz K."/>
            <person name="Drgas O."/>
            <person name="Orlowska M."/>
            <person name="Perlinska-Lenart U."/>
            <person name="Aleksandrzak-Piekarczyk T."/>
            <person name="Szatraj K."/>
            <person name="Zielenkiewicz U."/>
            <person name="Pilsyk S."/>
            <person name="Malc E."/>
            <person name="Mieczkowski P."/>
            <person name="Kruszewska J.S."/>
            <person name="Biernat P."/>
            <person name="Pawlowska J."/>
        </authorList>
    </citation>
    <scope>NUCLEOTIDE SEQUENCE [LARGE SCALE GENOMIC DNA]</scope>
    <source>
        <strain evidence="9 10">CBS 142.35</strain>
    </source>
</reference>